<gene>
    <name evidence="2" type="ORF">HYC85_011384</name>
</gene>
<reference evidence="2 3" key="2">
    <citation type="submission" date="2020-07" db="EMBL/GenBank/DDBJ databases">
        <title>Genome assembly of wild tea tree DASZ reveals pedigree and selection history of tea varieties.</title>
        <authorList>
            <person name="Zhang W."/>
        </authorList>
    </citation>
    <scope>NUCLEOTIDE SEQUENCE [LARGE SCALE GENOMIC DNA]</scope>
    <source>
        <strain evidence="3">cv. G240</strain>
        <tissue evidence="2">Leaf</tissue>
    </source>
</reference>
<evidence type="ECO:0000313" key="2">
    <source>
        <dbReference type="EMBL" id="KAF5949391.1"/>
    </source>
</evidence>
<evidence type="ECO:0000256" key="1">
    <source>
        <dbReference type="SAM" id="MobiDB-lite"/>
    </source>
</evidence>
<dbReference type="Proteomes" id="UP000593564">
    <property type="component" value="Unassembled WGS sequence"/>
</dbReference>
<name>A0A7J7HAW4_CAMSI</name>
<proteinExistence type="predicted"/>
<dbReference type="EMBL" id="JACBKZ010000005">
    <property type="protein sequence ID" value="KAF5949391.1"/>
    <property type="molecule type" value="Genomic_DNA"/>
</dbReference>
<organism evidence="2 3">
    <name type="scientific">Camellia sinensis</name>
    <name type="common">Tea plant</name>
    <name type="synonym">Thea sinensis</name>
    <dbReference type="NCBI Taxonomy" id="4442"/>
    <lineage>
        <taxon>Eukaryota</taxon>
        <taxon>Viridiplantae</taxon>
        <taxon>Streptophyta</taxon>
        <taxon>Embryophyta</taxon>
        <taxon>Tracheophyta</taxon>
        <taxon>Spermatophyta</taxon>
        <taxon>Magnoliopsida</taxon>
        <taxon>eudicotyledons</taxon>
        <taxon>Gunneridae</taxon>
        <taxon>Pentapetalae</taxon>
        <taxon>asterids</taxon>
        <taxon>Ericales</taxon>
        <taxon>Theaceae</taxon>
        <taxon>Camellia</taxon>
    </lineage>
</organism>
<feature type="compositionally biased region" description="Polar residues" evidence="1">
    <location>
        <begin position="40"/>
        <end position="55"/>
    </location>
</feature>
<comment type="caution">
    <text evidence="2">The sequence shown here is derived from an EMBL/GenBank/DDBJ whole genome shotgun (WGS) entry which is preliminary data.</text>
</comment>
<accession>A0A7J7HAW4</accession>
<protein>
    <submittedName>
        <fullName evidence="2">Uncharacterized protein</fullName>
    </submittedName>
</protein>
<evidence type="ECO:0000313" key="3">
    <source>
        <dbReference type="Proteomes" id="UP000593564"/>
    </source>
</evidence>
<dbReference type="AlphaFoldDB" id="A0A7J7HAW4"/>
<sequence length="90" mass="10030">MQPIFLVGHTNFQKNTKIKKKKNYYNFILQLKCPNPNPNSSILSPELTRSPTDPLSSDMPFPVPIPSSPPLALSSPSLLLRPPSIKSLIF</sequence>
<reference evidence="3" key="1">
    <citation type="journal article" date="2020" name="Nat. Commun.">
        <title>Genome assembly of wild tea tree DASZ reveals pedigree and selection history of tea varieties.</title>
        <authorList>
            <person name="Zhang W."/>
            <person name="Zhang Y."/>
            <person name="Qiu H."/>
            <person name="Guo Y."/>
            <person name="Wan H."/>
            <person name="Zhang X."/>
            <person name="Scossa F."/>
            <person name="Alseekh S."/>
            <person name="Zhang Q."/>
            <person name="Wang P."/>
            <person name="Xu L."/>
            <person name="Schmidt M.H."/>
            <person name="Jia X."/>
            <person name="Li D."/>
            <person name="Zhu A."/>
            <person name="Guo F."/>
            <person name="Chen W."/>
            <person name="Ni D."/>
            <person name="Usadel B."/>
            <person name="Fernie A.R."/>
            <person name="Wen W."/>
        </authorList>
    </citation>
    <scope>NUCLEOTIDE SEQUENCE [LARGE SCALE GENOMIC DNA]</scope>
    <source>
        <strain evidence="3">cv. G240</strain>
    </source>
</reference>
<feature type="region of interest" description="Disordered" evidence="1">
    <location>
        <begin position="37"/>
        <end position="61"/>
    </location>
</feature>
<keyword evidence="3" id="KW-1185">Reference proteome</keyword>